<reference evidence="2" key="1">
    <citation type="journal article" date="2014" name="Int. J. Syst. Evol. Microbiol.">
        <title>Complete genome sequence of Corynebacterium casei LMG S-19264T (=DSM 44701T), isolated from a smear-ripened cheese.</title>
        <authorList>
            <consortium name="US DOE Joint Genome Institute (JGI-PGF)"/>
            <person name="Walter F."/>
            <person name="Albersmeier A."/>
            <person name="Kalinowski J."/>
            <person name="Ruckert C."/>
        </authorList>
    </citation>
    <scope>NUCLEOTIDE SEQUENCE</scope>
    <source>
        <strain evidence="2">VKM Ac-1447</strain>
    </source>
</reference>
<comment type="caution">
    <text evidence="2">The sequence shown here is derived from an EMBL/GenBank/DDBJ whole genome shotgun (WGS) entry which is preliminary data.</text>
</comment>
<dbReference type="RefSeq" id="WP_210006716.1">
    <property type="nucleotide sequence ID" value="NZ_BSEO01000014.1"/>
</dbReference>
<sequence>MTLFRLDASILPATSASRELGDLVEAEWLAAHPTSTVVRRDIAADPVPATAWRDAVTAGFTPVEQHSDGQRSALALRQQLADELIDGDALLFTVPLYNYGVSQHVKTWFDLAYTDPRIDPQGTALRGKRATLVTVLGGNYEPGSPKEGWDHSTGWLRRVFEDVWGLDLTVVHRPFTLVGVNPALDAFTETAAELRANAEQAAVSAGRTLAASRTA</sequence>
<evidence type="ECO:0000313" key="2">
    <source>
        <dbReference type="EMBL" id="GLJ80484.1"/>
    </source>
</evidence>
<dbReference type="SUPFAM" id="SSF52218">
    <property type="entry name" value="Flavoproteins"/>
    <property type="match status" value="1"/>
</dbReference>
<dbReference type="Proteomes" id="UP001142317">
    <property type="component" value="Unassembled WGS sequence"/>
</dbReference>
<proteinExistence type="predicted"/>
<dbReference type="InterPro" id="IPR050104">
    <property type="entry name" value="FMN-dep_NADH:Q_OxRdtase_AzoR1"/>
</dbReference>
<dbReference type="EMBL" id="BSEO01000014">
    <property type="protein sequence ID" value="GLJ80484.1"/>
    <property type="molecule type" value="Genomic_DNA"/>
</dbReference>
<dbReference type="PANTHER" id="PTHR43741:SF2">
    <property type="entry name" value="FMN-DEPENDENT NADH:QUINONE OXIDOREDUCTASE"/>
    <property type="match status" value="1"/>
</dbReference>
<dbReference type="InterPro" id="IPR029039">
    <property type="entry name" value="Flavoprotein-like_sf"/>
</dbReference>
<dbReference type="Pfam" id="PF02525">
    <property type="entry name" value="Flavodoxin_2"/>
    <property type="match status" value="1"/>
</dbReference>
<dbReference type="PANTHER" id="PTHR43741">
    <property type="entry name" value="FMN-DEPENDENT NADH-AZOREDUCTASE 1"/>
    <property type="match status" value="1"/>
</dbReference>
<name>A0A9W6HI70_9MICO</name>
<evidence type="ECO:0000259" key="1">
    <source>
        <dbReference type="Pfam" id="PF02525"/>
    </source>
</evidence>
<dbReference type="AlphaFoldDB" id="A0A9W6HI70"/>
<accession>A0A9W6HI70</accession>
<evidence type="ECO:0000313" key="3">
    <source>
        <dbReference type="Proteomes" id="UP001142317"/>
    </source>
</evidence>
<protein>
    <submittedName>
        <fullName evidence="2">FMN-dependent NADH-azoreductase</fullName>
    </submittedName>
</protein>
<keyword evidence="3" id="KW-1185">Reference proteome</keyword>
<organism evidence="2 3">
    <name type="scientific">Microbacterium imperiale</name>
    <dbReference type="NCBI Taxonomy" id="33884"/>
    <lineage>
        <taxon>Bacteria</taxon>
        <taxon>Bacillati</taxon>
        <taxon>Actinomycetota</taxon>
        <taxon>Actinomycetes</taxon>
        <taxon>Micrococcales</taxon>
        <taxon>Microbacteriaceae</taxon>
        <taxon>Microbacterium</taxon>
    </lineage>
</organism>
<feature type="domain" description="Flavodoxin-like fold" evidence="1">
    <location>
        <begin position="1"/>
        <end position="191"/>
    </location>
</feature>
<dbReference type="InterPro" id="IPR003680">
    <property type="entry name" value="Flavodoxin_fold"/>
</dbReference>
<reference evidence="2" key="2">
    <citation type="submission" date="2023-01" db="EMBL/GenBank/DDBJ databases">
        <authorList>
            <person name="Sun Q."/>
            <person name="Evtushenko L."/>
        </authorList>
    </citation>
    <scope>NUCLEOTIDE SEQUENCE</scope>
    <source>
        <strain evidence="2">VKM Ac-1447</strain>
    </source>
</reference>
<dbReference type="Gene3D" id="3.40.50.360">
    <property type="match status" value="1"/>
</dbReference>
<gene>
    <name evidence="2" type="primary">acpD</name>
    <name evidence="2" type="ORF">GCM10017586_21670</name>
</gene>